<sequence length="134" mass="15027">MGGLPLLLRLARQEADGRRVRLAEAEREREAAASRRDGFGALVTAEAEAAQGDPEAMARWSAWIGAARRKARELERVAADRLAAEEAIRDALREDFATIKRLEISLEQKRQAAARALARQAELRLEDAELQRRR</sequence>
<reference evidence="2 3" key="1">
    <citation type="submission" date="2017-10" db="EMBL/GenBank/DDBJ databases">
        <authorList>
            <person name="Banno H."/>
            <person name="Chua N.-H."/>
        </authorList>
    </citation>
    <scope>NUCLEOTIDE SEQUENCE [LARGE SCALE GENOMIC DNA]</scope>
    <source>
        <strain evidence="2 3">YW11</strain>
    </source>
</reference>
<proteinExistence type="predicted"/>
<keyword evidence="3" id="KW-1185">Reference proteome</keyword>
<protein>
    <recommendedName>
        <fullName evidence="4">Flagellar FliJ protein</fullName>
    </recommendedName>
</protein>
<feature type="coiled-coil region" evidence="1">
    <location>
        <begin position="74"/>
        <end position="131"/>
    </location>
</feature>
<accession>A0A2C7A9F6</accession>
<dbReference type="EMBL" id="PDNU01000037">
    <property type="protein sequence ID" value="PHK93684.1"/>
    <property type="molecule type" value="Genomic_DNA"/>
</dbReference>
<evidence type="ECO:0000313" key="3">
    <source>
        <dbReference type="Proteomes" id="UP000223527"/>
    </source>
</evidence>
<evidence type="ECO:0000313" key="2">
    <source>
        <dbReference type="EMBL" id="PHK93684.1"/>
    </source>
</evidence>
<keyword evidence="1" id="KW-0175">Coiled coil</keyword>
<organism evidence="2 3">
    <name type="scientific">Teichococcus rhizosphaerae</name>
    <dbReference type="NCBI Taxonomy" id="1335062"/>
    <lineage>
        <taxon>Bacteria</taxon>
        <taxon>Pseudomonadati</taxon>
        <taxon>Pseudomonadota</taxon>
        <taxon>Alphaproteobacteria</taxon>
        <taxon>Acetobacterales</taxon>
        <taxon>Roseomonadaceae</taxon>
        <taxon>Roseomonas</taxon>
    </lineage>
</organism>
<evidence type="ECO:0008006" key="4">
    <source>
        <dbReference type="Google" id="ProtNLM"/>
    </source>
</evidence>
<dbReference type="Proteomes" id="UP000223527">
    <property type="component" value="Unassembled WGS sequence"/>
</dbReference>
<name>A0A2C7A9F6_9PROT</name>
<evidence type="ECO:0000256" key="1">
    <source>
        <dbReference type="SAM" id="Coils"/>
    </source>
</evidence>
<comment type="caution">
    <text evidence="2">The sequence shown here is derived from an EMBL/GenBank/DDBJ whole genome shotgun (WGS) entry which is preliminary data.</text>
</comment>
<gene>
    <name evidence="2" type="ORF">CR162_16990</name>
</gene>
<dbReference type="AlphaFoldDB" id="A0A2C7A9F6"/>